<dbReference type="Proteomes" id="UP001597104">
    <property type="component" value="Unassembled WGS sequence"/>
</dbReference>
<evidence type="ECO:0000256" key="2">
    <source>
        <dbReference type="ARBA" id="ARBA00022679"/>
    </source>
</evidence>
<dbReference type="PANTHER" id="PTHR10534">
    <property type="entry name" value="PYRIDOXAL KINASE"/>
    <property type="match status" value="1"/>
</dbReference>
<keyword evidence="4 7" id="KW-0418">Kinase</keyword>
<proteinExistence type="predicted"/>
<keyword evidence="2" id="KW-0808">Transferase</keyword>
<keyword evidence="5" id="KW-0067">ATP-binding</keyword>
<dbReference type="SUPFAM" id="SSF53613">
    <property type="entry name" value="Ribokinase-like"/>
    <property type="match status" value="1"/>
</dbReference>
<evidence type="ECO:0000313" key="8">
    <source>
        <dbReference type="Proteomes" id="UP001597104"/>
    </source>
</evidence>
<reference evidence="8" key="1">
    <citation type="journal article" date="2019" name="Int. J. Syst. Evol. Microbiol.">
        <title>The Global Catalogue of Microorganisms (GCM) 10K type strain sequencing project: providing services to taxonomists for standard genome sequencing and annotation.</title>
        <authorList>
            <consortium name="The Broad Institute Genomics Platform"/>
            <consortium name="The Broad Institute Genome Sequencing Center for Infectious Disease"/>
            <person name="Wu L."/>
            <person name="Ma J."/>
        </authorList>
    </citation>
    <scope>NUCLEOTIDE SEQUENCE [LARGE SCALE GENOMIC DNA]</scope>
    <source>
        <strain evidence="8">CCM 8925</strain>
    </source>
</reference>
<sequence>MNANKLVRPLIVAQDLSAIGSLSQQVALPILAAFNLPQAMLPTSLLSTQTEGFTTPVKVELSSWITQTKRHWQQQQLAFNGLLLGYLGTASLVASMQNLLQDLPLSLVVIDPVMADRNLLYPDLSADYPRQLTAVLPWATVITPNLTEAQLLTGIKVRSRPTETEQYQLLTTLEQKLPPAGHAVITGITKQKQSGCIWLTAKRVQFFGRQQLAGHFYGSGDAFAALLTGFLATGESLTNAIHYAVSGTYCALRQTAASHRERRFGLALANLLFMLSEYNQTGNWPPYFQR</sequence>
<evidence type="ECO:0000259" key="6">
    <source>
        <dbReference type="Pfam" id="PF08543"/>
    </source>
</evidence>
<dbReference type="GO" id="GO:0016301">
    <property type="term" value="F:kinase activity"/>
    <property type="evidence" value="ECO:0007669"/>
    <property type="project" value="UniProtKB-KW"/>
</dbReference>
<dbReference type="RefSeq" id="WP_137638234.1">
    <property type="nucleotide sequence ID" value="NZ_BJDN01000020.1"/>
</dbReference>
<organism evidence="7 8">
    <name type="scientific">Loigolactobacillus binensis</name>
    <dbReference type="NCBI Taxonomy" id="2559922"/>
    <lineage>
        <taxon>Bacteria</taxon>
        <taxon>Bacillati</taxon>
        <taxon>Bacillota</taxon>
        <taxon>Bacilli</taxon>
        <taxon>Lactobacillales</taxon>
        <taxon>Lactobacillaceae</taxon>
        <taxon>Loigolactobacillus</taxon>
    </lineage>
</organism>
<dbReference type="EMBL" id="JBHTIO010000027">
    <property type="protein sequence ID" value="MFD0897096.1"/>
    <property type="molecule type" value="Genomic_DNA"/>
</dbReference>
<dbReference type="PANTHER" id="PTHR10534:SF2">
    <property type="entry name" value="PYRIDOXAL KINASE"/>
    <property type="match status" value="1"/>
</dbReference>
<comment type="caution">
    <text evidence="7">The sequence shown here is derived from an EMBL/GenBank/DDBJ whole genome shotgun (WGS) entry which is preliminary data.</text>
</comment>
<dbReference type="InterPro" id="IPR013749">
    <property type="entry name" value="PM/HMP-P_kinase-1"/>
</dbReference>
<evidence type="ECO:0000256" key="1">
    <source>
        <dbReference type="ARBA" id="ARBA00012104"/>
    </source>
</evidence>
<dbReference type="Pfam" id="PF08543">
    <property type="entry name" value="Phos_pyr_kin"/>
    <property type="match status" value="1"/>
</dbReference>
<evidence type="ECO:0000256" key="4">
    <source>
        <dbReference type="ARBA" id="ARBA00022777"/>
    </source>
</evidence>
<dbReference type="InterPro" id="IPR029056">
    <property type="entry name" value="Ribokinase-like"/>
</dbReference>
<name>A0ABW3EBM7_9LACO</name>
<evidence type="ECO:0000256" key="5">
    <source>
        <dbReference type="ARBA" id="ARBA00022840"/>
    </source>
</evidence>
<evidence type="ECO:0000256" key="3">
    <source>
        <dbReference type="ARBA" id="ARBA00022741"/>
    </source>
</evidence>
<dbReference type="EC" id="2.7.1.35" evidence="1"/>
<accession>A0ABW3EBM7</accession>
<keyword evidence="3" id="KW-0547">Nucleotide-binding</keyword>
<keyword evidence="8" id="KW-1185">Reference proteome</keyword>
<feature type="domain" description="Pyridoxamine kinase/Phosphomethylpyrimidine kinase" evidence="6">
    <location>
        <begin position="79"/>
        <end position="256"/>
    </location>
</feature>
<dbReference type="Gene3D" id="3.40.1190.20">
    <property type="match status" value="1"/>
</dbReference>
<dbReference type="InterPro" id="IPR004625">
    <property type="entry name" value="PyrdxlKinase"/>
</dbReference>
<protein>
    <recommendedName>
        <fullName evidence="1">pyridoxal kinase</fullName>
        <ecNumber evidence="1">2.7.1.35</ecNumber>
    </recommendedName>
</protein>
<gene>
    <name evidence="7" type="ORF">ACFQZ7_05020</name>
</gene>
<evidence type="ECO:0000313" key="7">
    <source>
        <dbReference type="EMBL" id="MFD0897096.1"/>
    </source>
</evidence>